<sequence>MKVFLDLLIGLALLLLYVCHKWFKAHNKRLDEQHRNCLEMKKPQPPAEERIGLKKLRLLKATVTAIQAGLLVAESSAYKNLERKEIEKFELVDTIEHINKLADRARKIKAPRIVLISNK</sequence>
<comment type="caution">
    <text evidence="2">The sequence shown here is derived from an EMBL/GenBank/DDBJ whole genome shotgun (WGS) entry which is preliminary data.</text>
</comment>
<feature type="chain" id="PRO_5041988570" evidence="1">
    <location>
        <begin position="21"/>
        <end position="119"/>
    </location>
</feature>
<keyword evidence="1" id="KW-0732">Signal</keyword>
<gene>
    <name evidence="2" type="ORF">KR093_005203</name>
</gene>
<protein>
    <submittedName>
        <fullName evidence="2">Uncharacterized protein</fullName>
    </submittedName>
</protein>
<dbReference type="Proteomes" id="UP001200034">
    <property type="component" value="Unassembled WGS sequence"/>
</dbReference>
<proteinExistence type="predicted"/>
<keyword evidence="3" id="KW-1185">Reference proteome</keyword>
<dbReference type="AlphaFoldDB" id="A0AAD4PIK4"/>
<organism evidence="2 3">
    <name type="scientific">Drosophila rubida</name>
    <dbReference type="NCBI Taxonomy" id="30044"/>
    <lineage>
        <taxon>Eukaryota</taxon>
        <taxon>Metazoa</taxon>
        <taxon>Ecdysozoa</taxon>
        <taxon>Arthropoda</taxon>
        <taxon>Hexapoda</taxon>
        <taxon>Insecta</taxon>
        <taxon>Pterygota</taxon>
        <taxon>Neoptera</taxon>
        <taxon>Endopterygota</taxon>
        <taxon>Diptera</taxon>
        <taxon>Brachycera</taxon>
        <taxon>Muscomorpha</taxon>
        <taxon>Ephydroidea</taxon>
        <taxon>Drosophilidae</taxon>
        <taxon>Drosophila</taxon>
    </lineage>
</organism>
<evidence type="ECO:0000313" key="3">
    <source>
        <dbReference type="Proteomes" id="UP001200034"/>
    </source>
</evidence>
<evidence type="ECO:0000313" key="2">
    <source>
        <dbReference type="EMBL" id="KAH8365822.1"/>
    </source>
</evidence>
<name>A0AAD4PIK4_9MUSC</name>
<dbReference type="EMBL" id="JAJJHW010002774">
    <property type="protein sequence ID" value="KAH8365822.1"/>
    <property type="molecule type" value="Genomic_DNA"/>
</dbReference>
<feature type="signal peptide" evidence="1">
    <location>
        <begin position="1"/>
        <end position="20"/>
    </location>
</feature>
<evidence type="ECO:0000256" key="1">
    <source>
        <dbReference type="SAM" id="SignalP"/>
    </source>
</evidence>
<reference evidence="2" key="1">
    <citation type="journal article" date="2021" name="Mol. Ecol. Resour.">
        <title>Phylogenomic analyses of the genus Drosophila reveals genomic signals of climate adaptation.</title>
        <authorList>
            <person name="Li F."/>
            <person name="Rane R.V."/>
            <person name="Luria V."/>
            <person name="Xiong Z."/>
            <person name="Chen J."/>
            <person name="Li Z."/>
            <person name="Catullo R.A."/>
            <person name="Griffin P.C."/>
            <person name="Schiffer M."/>
            <person name="Pearce S."/>
            <person name="Lee S.F."/>
            <person name="McElroy K."/>
            <person name="Stocker A."/>
            <person name="Shirriffs J."/>
            <person name="Cockerell F."/>
            <person name="Coppin C."/>
            <person name="Sgro C.M."/>
            <person name="Karger A."/>
            <person name="Cain J.W."/>
            <person name="Weber J.A."/>
            <person name="Santpere G."/>
            <person name="Kirschner M.W."/>
            <person name="Hoffmann A.A."/>
            <person name="Oakeshott J.G."/>
            <person name="Zhang G."/>
        </authorList>
    </citation>
    <scope>NUCLEOTIDE SEQUENCE</scope>
    <source>
        <strain evidence="2">BGI-SZ-2011g</strain>
    </source>
</reference>
<accession>A0AAD4PIK4</accession>